<feature type="non-terminal residue" evidence="1">
    <location>
        <position position="68"/>
    </location>
</feature>
<dbReference type="InterPro" id="IPR013320">
    <property type="entry name" value="ConA-like_dom_sf"/>
</dbReference>
<protein>
    <recommendedName>
        <fullName evidence="2">LamG-like jellyroll fold domain-containing protein</fullName>
    </recommendedName>
</protein>
<proteinExistence type="predicted"/>
<comment type="caution">
    <text evidence="1">The sequence shown here is derived from an EMBL/GenBank/DDBJ whole genome shotgun (WGS) entry which is preliminary data.</text>
</comment>
<name>X1DGM3_9ZZZZ</name>
<reference evidence="1" key="1">
    <citation type="journal article" date="2014" name="Front. Microbiol.">
        <title>High frequency of phylogenetically diverse reductive dehalogenase-homologous genes in deep subseafloor sedimentary metagenomes.</title>
        <authorList>
            <person name="Kawai M."/>
            <person name="Futagami T."/>
            <person name="Toyoda A."/>
            <person name="Takaki Y."/>
            <person name="Nishi S."/>
            <person name="Hori S."/>
            <person name="Arai W."/>
            <person name="Tsubouchi T."/>
            <person name="Morono Y."/>
            <person name="Uchiyama I."/>
            <person name="Ito T."/>
            <person name="Fujiyama A."/>
            <person name="Inagaki F."/>
            <person name="Takami H."/>
        </authorList>
    </citation>
    <scope>NUCLEOTIDE SEQUENCE</scope>
    <source>
        <strain evidence="1">Expedition CK06-06</strain>
    </source>
</reference>
<dbReference type="Pfam" id="PF13385">
    <property type="entry name" value="Laminin_G_3"/>
    <property type="match status" value="1"/>
</dbReference>
<dbReference type="Gene3D" id="2.60.120.200">
    <property type="match status" value="1"/>
</dbReference>
<sequence>MTYDGGTLSAGIKLYINGSIVASSDDENDTFVSVENLTHAIWLGRDNTTYANGKIGNTLIYNRVLTGA</sequence>
<evidence type="ECO:0000313" key="1">
    <source>
        <dbReference type="EMBL" id="GAH04189.1"/>
    </source>
</evidence>
<organism evidence="1">
    <name type="scientific">marine sediment metagenome</name>
    <dbReference type="NCBI Taxonomy" id="412755"/>
    <lineage>
        <taxon>unclassified sequences</taxon>
        <taxon>metagenomes</taxon>
        <taxon>ecological metagenomes</taxon>
    </lineage>
</organism>
<dbReference type="EMBL" id="BART01024454">
    <property type="protein sequence ID" value="GAH04189.1"/>
    <property type="molecule type" value="Genomic_DNA"/>
</dbReference>
<gene>
    <name evidence="1" type="ORF">S01H4_44162</name>
</gene>
<dbReference type="SUPFAM" id="SSF49899">
    <property type="entry name" value="Concanavalin A-like lectins/glucanases"/>
    <property type="match status" value="1"/>
</dbReference>
<evidence type="ECO:0008006" key="2">
    <source>
        <dbReference type="Google" id="ProtNLM"/>
    </source>
</evidence>
<accession>X1DGM3</accession>
<dbReference type="AlphaFoldDB" id="X1DGM3"/>